<dbReference type="InterPro" id="IPR000192">
    <property type="entry name" value="Aminotrans_V_dom"/>
</dbReference>
<dbReference type="Gene3D" id="3.40.640.10">
    <property type="entry name" value="Type I PLP-dependent aspartate aminotransferase-like (Major domain)"/>
    <property type="match status" value="1"/>
</dbReference>
<name>A0AAD4LNK0_9AGAM</name>
<evidence type="ECO:0000259" key="2">
    <source>
        <dbReference type="Pfam" id="PF00266"/>
    </source>
</evidence>
<evidence type="ECO:0000313" key="3">
    <source>
        <dbReference type="EMBL" id="KAH8994849.1"/>
    </source>
</evidence>
<keyword evidence="1" id="KW-0663">Pyridoxal phosphate</keyword>
<dbReference type="InterPro" id="IPR015424">
    <property type="entry name" value="PyrdxlP-dep_Trfase"/>
</dbReference>
<evidence type="ECO:0000256" key="1">
    <source>
        <dbReference type="ARBA" id="ARBA00022898"/>
    </source>
</evidence>
<dbReference type="AlphaFoldDB" id="A0AAD4LNK0"/>
<dbReference type="InterPro" id="IPR015421">
    <property type="entry name" value="PyrdxlP-dep_Trfase_major"/>
</dbReference>
<dbReference type="InterPro" id="IPR015422">
    <property type="entry name" value="PyrdxlP-dep_Trfase_small"/>
</dbReference>
<sequence>MTAPLEPPPAFGHQLRQYFGFESNYVNLNHGSYGSVPIPVSAASQATFTFMEKNIDRFIRLHLPEYLRPARHRMAEFVGAGPDEIVFVPNASHGTNTVLRNLVWNKGDIIVTATTTFLSLERTAQYISDSPPHPSVSVFQVNFPTTRASVLQNFRVHVDTLSSKVQAKQREIGDGTKLKIVAVIDSIVSNPGVHLPWKEMVAICRERGILTVVDAAHSVGQEPNINLKEADPDFWISNCHKWLYAKRACAILYVPKRNQHLIRSTFPTPYNYISPNESPETHGESHFAEMFGWTGTTDFTHYLSIQPALHFREWLGGEQKINDYCHSLALSGGKLLSKLLGTPLLDPTGEFTLNMVNVGLPLAPSIPDNGNTLGFLLHNLIECWHVSAAVFQHNGRWWVRASAQVWNEISDFDYLSRALKDSCEKLELRYRRNGSAKL</sequence>
<evidence type="ECO:0000313" key="4">
    <source>
        <dbReference type="Proteomes" id="UP001201163"/>
    </source>
</evidence>
<dbReference type="Pfam" id="PF00266">
    <property type="entry name" value="Aminotran_5"/>
    <property type="match status" value="1"/>
</dbReference>
<dbReference type="SUPFAM" id="SSF53383">
    <property type="entry name" value="PLP-dependent transferases"/>
    <property type="match status" value="1"/>
</dbReference>
<keyword evidence="4" id="KW-1185">Reference proteome</keyword>
<dbReference type="EMBL" id="JAKELL010000013">
    <property type="protein sequence ID" value="KAH8994849.1"/>
    <property type="molecule type" value="Genomic_DNA"/>
</dbReference>
<comment type="caution">
    <text evidence="3">The sequence shown here is derived from an EMBL/GenBank/DDBJ whole genome shotgun (WGS) entry which is preliminary data.</text>
</comment>
<dbReference type="Proteomes" id="UP001201163">
    <property type="component" value="Unassembled WGS sequence"/>
</dbReference>
<feature type="domain" description="Aminotransferase class V" evidence="2">
    <location>
        <begin position="154"/>
        <end position="263"/>
    </location>
</feature>
<keyword evidence="3" id="KW-0808">Transferase</keyword>
<proteinExistence type="predicted"/>
<dbReference type="PANTHER" id="PTHR43092:SF2">
    <property type="entry name" value="HERCYNYLCYSTEINE SULFOXIDE LYASE"/>
    <property type="match status" value="1"/>
</dbReference>
<reference evidence="3" key="1">
    <citation type="submission" date="2022-01" db="EMBL/GenBank/DDBJ databases">
        <title>Comparative genomics reveals a dynamic genome evolution in the ectomycorrhizal milk-cap (Lactarius) mushrooms.</title>
        <authorList>
            <consortium name="DOE Joint Genome Institute"/>
            <person name="Lebreton A."/>
            <person name="Tang N."/>
            <person name="Kuo A."/>
            <person name="LaButti K."/>
            <person name="Drula E."/>
            <person name="Barry K."/>
            <person name="Clum A."/>
            <person name="Lipzen A."/>
            <person name="Mousain D."/>
            <person name="Ng V."/>
            <person name="Wang R."/>
            <person name="Wang X."/>
            <person name="Dai Y."/>
            <person name="Henrissat B."/>
            <person name="Grigoriev I.V."/>
            <person name="Guerin-Laguette A."/>
            <person name="Yu F."/>
            <person name="Martin F.M."/>
        </authorList>
    </citation>
    <scope>NUCLEOTIDE SEQUENCE</scope>
    <source>
        <strain evidence="3">QP</strain>
    </source>
</reference>
<gene>
    <name evidence="3" type="ORF">EDB92DRAFT_1847747</name>
</gene>
<dbReference type="PANTHER" id="PTHR43092">
    <property type="entry name" value="L-CYSTEINE DESULFHYDRASE"/>
    <property type="match status" value="1"/>
</dbReference>
<dbReference type="GO" id="GO:0016740">
    <property type="term" value="F:transferase activity"/>
    <property type="evidence" value="ECO:0007669"/>
    <property type="project" value="UniProtKB-KW"/>
</dbReference>
<organism evidence="3 4">
    <name type="scientific">Lactarius akahatsu</name>
    <dbReference type="NCBI Taxonomy" id="416441"/>
    <lineage>
        <taxon>Eukaryota</taxon>
        <taxon>Fungi</taxon>
        <taxon>Dikarya</taxon>
        <taxon>Basidiomycota</taxon>
        <taxon>Agaricomycotina</taxon>
        <taxon>Agaricomycetes</taxon>
        <taxon>Russulales</taxon>
        <taxon>Russulaceae</taxon>
        <taxon>Lactarius</taxon>
    </lineage>
</organism>
<protein>
    <submittedName>
        <fullName evidence="3">PLP-dependent transferase</fullName>
    </submittedName>
</protein>
<accession>A0AAD4LNK0</accession>
<dbReference type="Gene3D" id="3.90.1150.10">
    <property type="entry name" value="Aspartate Aminotransferase, domain 1"/>
    <property type="match status" value="1"/>
</dbReference>